<keyword evidence="6" id="KW-1133">Transmembrane helix</keyword>
<feature type="transmembrane region" description="Helical" evidence="6">
    <location>
        <begin position="158"/>
        <end position="180"/>
    </location>
</feature>
<feature type="region of interest" description="Disordered" evidence="5">
    <location>
        <begin position="47"/>
        <end position="153"/>
    </location>
</feature>
<dbReference type="AlphaFoldDB" id="J1RQ45"/>
<dbReference type="PROSITE" id="PS50847">
    <property type="entry name" value="GRAM_POS_ANCHORING"/>
    <property type="match status" value="1"/>
</dbReference>
<keyword evidence="4" id="KW-0572">Peptidoglycan-anchor</keyword>
<dbReference type="PATRIC" id="fig|1160718.3.peg.2727"/>
<dbReference type="EMBL" id="AJGV01000085">
    <property type="protein sequence ID" value="EJJ06574.1"/>
    <property type="molecule type" value="Genomic_DNA"/>
</dbReference>
<dbReference type="NCBIfam" id="TIGR01167">
    <property type="entry name" value="LPXTG_anchor"/>
    <property type="match status" value="1"/>
</dbReference>
<keyword evidence="6" id="KW-0812">Transmembrane</keyword>
<organism evidence="8">
    <name type="scientific">Streptomyces auratus AGR0001</name>
    <dbReference type="NCBI Taxonomy" id="1160718"/>
    <lineage>
        <taxon>Bacteria</taxon>
        <taxon>Bacillati</taxon>
        <taxon>Actinomycetota</taxon>
        <taxon>Actinomycetes</taxon>
        <taxon>Kitasatosporales</taxon>
        <taxon>Streptomycetaceae</taxon>
        <taxon>Streptomyces</taxon>
    </lineage>
</organism>
<keyword evidence="1" id="KW-0134">Cell wall</keyword>
<feature type="compositionally biased region" description="Low complexity" evidence="5">
    <location>
        <begin position="97"/>
        <end position="106"/>
    </location>
</feature>
<proteinExistence type="predicted"/>
<dbReference type="HOGENOM" id="CLU_1460453_0_0_11"/>
<dbReference type="eggNOG" id="ENOG503297Y">
    <property type="taxonomic scope" value="Bacteria"/>
</dbReference>
<feature type="region of interest" description="Disordered" evidence="5">
    <location>
        <begin position="1"/>
        <end position="27"/>
    </location>
</feature>
<evidence type="ECO:0000256" key="3">
    <source>
        <dbReference type="ARBA" id="ARBA00022729"/>
    </source>
</evidence>
<comment type="caution">
    <text evidence="8">The sequence shown here is derived from an EMBL/GenBank/DDBJ whole genome shotgun (WGS) entry which is preliminary data.</text>
</comment>
<evidence type="ECO:0000313" key="8">
    <source>
        <dbReference type="EMBL" id="EJJ06574.1"/>
    </source>
</evidence>
<dbReference type="InterPro" id="IPR019931">
    <property type="entry name" value="LPXTG_anchor"/>
</dbReference>
<sequence length="185" mass="17861">MEQPTVKSTRISRTAAGSRPYAVRPLPRGAAGAGLLAALALATLSAVGTAHADDRAPKPQHPHTGQASSTPAPRPTESTAPPGPSTSDAPTAPPSGTPTALPSGTPTAPPSSSPTAPPSASPRPSVTTAHPGTPAASAPAKGRGSDRELAHTGASSTAAMALGGSAAALIAAGGGTVYAVRRRRG</sequence>
<dbReference type="STRING" id="1160718.SU9_13459"/>
<evidence type="ECO:0000259" key="7">
    <source>
        <dbReference type="PROSITE" id="PS50847"/>
    </source>
</evidence>
<feature type="compositionally biased region" description="Pro residues" evidence="5">
    <location>
        <begin position="107"/>
        <end position="121"/>
    </location>
</feature>
<evidence type="ECO:0000256" key="2">
    <source>
        <dbReference type="ARBA" id="ARBA00022525"/>
    </source>
</evidence>
<reference evidence="8" key="1">
    <citation type="journal article" date="2012" name="J. Bacteriol.">
        <title>Genome Sequence of Streptomyces auratus Strain AGR0001, a Phoslactomycin-Producing Actinomycete.</title>
        <authorList>
            <person name="Han X."/>
            <person name="Li M."/>
            <person name="Ding Z."/>
            <person name="Zhao J."/>
            <person name="Ji K."/>
            <person name="Wen M."/>
            <person name="Lu T."/>
        </authorList>
    </citation>
    <scope>NUCLEOTIDE SEQUENCE [LARGE SCALE GENOMIC DNA]</scope>
    <source>
        <strain evidence="8">AGR0001</strain>
    </source>
</reference>
<keyword evidence="6" id="KW-0472">Membrane</keyword>
<gene>
    <name evidence="8" type="ORF">SU9_13459</name>
</gene>
<evidence type="ECO:0000256" key="1">
    <source>
        <dbReference type="ARBA" id="ARBA00022512"/>
    </source>
</evidence>
<evidence type="ECO:0000256" key="5">
    <source>
        <dbReference type="SAM" id="MobiDB-lite"/>
    </source>
</evidence>
<feature type="domain" description="Gram-positive cocci surface proteins LPxTG" evidence="7">
    <location>
        <begin position="149"/>
        <end position="185"/>
    </location>
</feature>
<keyword evidence="3" id="KW-0732">Signal</keyword>
<name>J1RQ45_9ACTN</name>
<keyword evidence="2" id="KW-0964">Secreted</keyword>
<protein>
    <recommendedName>
        <fullName evidence="7">Gram-positive cocci surface proteins LPxTG domain-containing protein</fullName>
    </recommendedName>
</protein>
<feature type="compositionally biased region" description="Polar residues" evidence="5">
    <location>
        <begin position="1"/>
        <end position="12"/>
    </location>
</feature>
<evidence type="ECO:0000256" key="6">
    <source>
        <dbReference type="SAM" id="Phobius"/>
    </source>
</evidence>
<evidence type="ECO:0000256" key="4">
    <source>
        <dbReference type="ARBA" id="ARBA00023088"/>
    </source>
</evidence>
<accession>J1RQ45</accession>